<feature type="transmembrane region" description="Helical" evidence="6">
    <location>
        <begin position="338"/>
        <end position="360"/>
    </location>
</feature>
<evidence type="ECO:0000256" key="2">
    <source>
        <dbReference type="ARBA" id="ARBA00022475"/>
    </source>
</evidence>
<dbReference type="Pfam" id="PF07690">
    <property type="entry name" value="MFS_1"/>
    <property type="match status" value="1"/>
</dbReference>
<dbReference type="PANTHER" id="PTHR43124">
    <property type="entry name" value="PURINE EFFLUX PUMP PBUE"/>
    <property type="match status" value="1"/>
</dbReference>
<dbReference type="OrthoDB" id="204048at2157"/>
<keyword evidence="4 6" id="KW-1133">Transmembrane helix</keyword>
<feature type="transmembrane region" description="Helical" evidence="6">
    <location>
        <begin position="212"/>
        <end position="233"/>
    </location>
</feature>
<dbReference type="PANTHER" id="PTHR43124:SF3">
    <property type="entry name" value="CHLORAMPHENICOL EFFLUX PUMP RV0191"/>
    <property type="match status" value="1"/>
</dbReference>
<protein>
    <recommendedName>
        <fullName evidence="7">Major facilitator superfamily (MFS) profile domain-containing protein</fullName>
    </recommendedName>
</protein>
<dbReference type="AlphaFoldDB" id="A0A2I8VH86"/>
<feature type="transmembrane region" description="Helical" evidence="6">
    <location>
        <begin position="366"/>
        <end position="387"/>
    </location>
</feature>
<dbReference type="GeneID" id="35590626"/>
<dbReference type="KEGG" id="srub:C2R22_01015"/>
<dbReference type="PROSITE" id="PS50850">
    <property type="entry name" value="MFS"/>
    <property type="match status" value="1"/>
</dbReference>
<organism evidence="8 9">
    <name type="scientific">Salinigranum rubrum</name>
    <dbReference type="NCBI Taxonomy" id="755307"/>
    <lineage>
        <taxon>Archaea</taxon>
        <taxon>Methanobacteriati</taxon>
        <taxon>Methanobacteriota</taxon>
        <taxon>Stenosarchaea group</taxon>
        <taxon>Halobacteria</taxon>
        <taxon>Halobacteriales</taxon>
        <taxon>Haloferacaceae</taxon>
        <taxon>Salinigranum</taxon>
    </lineage>
</organism>
<dbReference type="Gene3D" id="1.20.1250.20">
    <property type="entry name" value="MFS general substrate transporter like domains"/>
    <property type="match status" value="2"/>
</dbReference>
<evidence type="ECO:0000259" key="7">
    <source>
        <dbReference type="PROSITE" id="PS50850"/>
    </source>
</evidence>
<evidence type="ECO:0000256" key="6">
    <source>
        <dbReference type="SAM" id="Phobius"/>
    </source>
</evidence>
<name>A0A2I8VH86_9EURY</name>
<feature type="transmembrane region" description="Helical" evidence="6">
    <location>
        <begin position="52"/>
        <end position="72"/>
    </location>
</feature>
<dbReference type="InterPro" id="IPR020846">
    <property type="entry name" value="MFS_dom"/>
</dbReference>
<evidence type="ECO:0000256" key="3">
    <source>
        <dbReference type="ARBA" id="ARBA00022692"/>
    </source>
</evidence>
<feature type="transmembrane region" description="Helical" evidence="6">
    <location>
        <begin position="303"/>
        <end position="326"/>
    </location>
</feature>
<keyword evidence="5 6" id="KW-0472">Membrane</keyword>
<feature type="transmembrane region" description="Helical" evidence="6">
    <location>
        <begin position="79"/>
        <end position="98"/>
    </location>
</feature>
<dbReference type="EMBL" id="CP026309">
    <property type="protein sequence ID" value="AUV80409.1"/>
    <property type="molecule type" value="Genomic_DNA"/>
</dbReference>
<evidence type="ECO:0000256" key="4">
    <source>
        <dbReference type="ARBA" id="ARBA00022989"/>
    </source>
</evidence>
<dbReference type="GO" id="GO:0022857">
    <property type="term" value="F:transmembrane transporter activity"/>
    <property type="evidence" value="ECO:0007669"/>
    <property type="project" value="InterPro"/>
</dbReference>
<dbReference type="RefSeq" id="WP_103423917.1">
    <property type="nucleotide sequence ID" value="NZ_CP026309.1"/>
</dbReference>
<feature type="transmembrane region" description="Helical" evidence="6">
    <location>
        <begin position="245"/>
        <end position="266"/>
    </location>
</feature>
<proteinExistence type="predicted"/>
<dbReference type="Proteomes" id="UP000236584">
    <property type="component" value="Chromosome"/>
</dbReference>
<keyword evidence="9" id="KW-1185">Reference proteome</keyword>
<sequence length="390" mass="39684">MTAESASARRPWVVLAGCFLVSTGFNAYTFAPASIISFFVDAFGIGKPAAGLSISVVFLGWVVFQLPSGLLMDRYDNRRLVYVGAVVFVAAAVAGPFAPTYPTFLATRFVGGATAVFLWTANANIVGQSFPPARRAIGTSLFVTSAPAGVTLAQVAGPPLQAVVGWRGVVAVYTVVTVVGLVPFAWALDAPVRNESALSLSGFAAALRDRQVLAIAASSFCAYSLFVFFNSWMPTYATEAVGVDIGTAGALAAIVPAMGLLARPGGGWLSDRIGGRRRPVIVAAFLIVVPALVAAAVATSAVWLAAALLLAGVGSQLGTGVFYVYVEEVSPPASGGTSLAVLMTLSIGGSLAAPVVAGWLVDVASWTAAFGFGGVLAVVGVAALAGLTET</sequence>
<keyword evidence="2" id="KW-1003">Cell membrane</keyword>
<feature type="transmembrane region" description="Helical" evidence="6">
    <location>
        <begin position="137"/>
        <end position="157"/>
    </location>
</feature>
<evidence type="ECO:0000313" key="8">
    <source>
        <dbReference type="EMBL" id="AUV80409.1"/>
    </source>
</evidence>
<feature type="transmembrane region" description="Helical" evidence="6">
    <location>
        <begin position="104"/>
        <end position="125"/>
    </location>
</feature>
<dbReference type="InterPro" id="IPR050189">
    <property type="entry name" value="MFS_Efflux_Transporters"/>
</dbReference>
<feature type="transmembrane region" description="Helical" evidence="6">
    <location>
        <begin position="278"/>
        <end position="297"/>
    </location>
</feature>
<comment type="subcellular location">
    <subcellularLocation>
        <location evidence="1">Cell membrane</location>
        <topology evidence="1">Multi-pass membrane protein</topology>
    </subcellularLocation>
</comment>
<keyword evidence="3 6" id="KW-0812">Transmembrane</keyword>
<dbReference type="SUPFAM" id="SSF103473">
    <property type="entry name" value="MFS general substrate transporter"/>
    <property type="match status" value="1"/>
</dbReference>
<dbReference type="InterPro" id="IPR036259">
    <property type="entry name" value="MFS_trans_sf"/>
</dbReference>
<feature type="transmembrane region" description="Helical" evidence="6">
    <location>
        <begin position="12"/>
        <end position="40"/>
    </location>
</feature>
<dbReference type="GO" id="GO:0005886">
    <property type="term" value="C:plasma membrane"/>
    <property type="evidence" value="ECO:0007669"/>
    <property type="project" value="UniProtKB-SubCell"/>
</dbReference>
<evidence type="ECO:0000256" key="1">
    <source>
        <dbReference type="ARBA" id="ARBA00004651"/>
    </source>
</evidence>
<evidence type="ECO:0000256" key="5">
    <source>
        <dbReference type="ARBA" id="ARBA00023136"/>
    </source>
</evidence>
<evidence type="ECO:0000313" key="9">
    <source>
        <dbReference type="Proteomes" id="UP000236584"/>
    </source>
</evidence>
<accession>A0A2I8VH86</accession>
<reference evidence="8 9" key="1">
    <citation type="submission" date="2018-01" db="EMBL/GenBank/DDBJ databases">
        <title>Complete genome sequence of Salinigranum rubrum GX10T, an extremely halophilic archaeon isolated from a marine solar saltern.</title>
        <authorList>
            <person name="Han S."/>
        </authorList>
    </citation>
    <scope>NUCLEOTIDE SEQUENCE [LARGE SCALE GENOMIC DNA]</scope>
    <source>
        <strain evidence="8 9">GX10</strain>
    </source>
</reference>
<dbReference type="InterPro" id="IPR011701">
    <property type="entry name" value="MFS"/>
</dbReference>
<feature type="transmembrane region" description="Helical" evidence="6">
    <location>
        <begin position="169"/>
        <end position="192"/>
    </location>
</feature>
<gene>
    <name evidence="8" type="ORF">C2R22_01015</name>
</gene>
<feature type="domain" description="Major facilitator superfamily (MFS) profile" evidence="7">
    <location>
        <begin position="10"/>
        <end position="390"/>
    </location>
</feature>